<name>A0ABM1R9D9_CAMSA</name>
<dbReference type="Pfam" id="PF07723">
    <property type="entry name" value="LRR_2"/>
    <property type="match status" value="1"/>
</dbReference>
<proteinExistence type="predicted"/>
<dbReference type="SUPFAM" id="SSF81383">
    <property type="entry name" value="F-box domain"/>
    <property type="match status" value="1"/>
</dbReference>
<dbReference type="Gene3D" id="1.20.1280.50">
    <property type="match status" value="1"/>
</dbReference>
<gene>
    <name evidence="3" type="primary">LOC104763428</name>
</gene>
<dbReference type="InterPro" id="IPR055411">
    <property type="entry name" value="LRR_FXL15/At3g58940/PEG3-like"/>
</dbReference>
<dbReference type="InterPro" id="IPR013101">
    <property type="entry name" value="LRR_PRU1-like"/>
</dbReference>
<dbReference type="SUPFAM" id="SSF52047">
    <property type="entry name" value="RNI-like"/>
    <property type="match status" value="1"/>
</dbReference>
<dbReference type="CDD" id="cd22160">
    <property type="entry name" value="F-box_AtFBL13-like"/>
    <property type="match status" value="1"/>
</dbReference>
<dbReference type="Pfam" id="PF24758">
    <property type="entry name" value="LRR_At5g56370"/>
    <property type="match status" value="1"/>
</dbReference>
<organism evidence="2 3">
    <name type="scientific">Camelina sativa</name>
    <name type="common">False flax</name>
    <name type="synonym">Myagrum sativum</name>
    <dbReference type="NCBI Taxonomy" id="90675"/>
    <lineage>
        <taxon>Eukaryota</taxon>
        <taxon>Viridiplantae</taxon>
        <taxon>Streptophyta</taxon>
        <taxon>Embryophyta</taxon>
        <taxon>Tracheophyta</taxon>
        <taxon>Spermatophyta</taxon>
        <taxon>Magnoliopsida</taxon>
        <taxon>eudicotyledons</taxon>
        <taxon>Gunneridae</taxon>
        <taxon>Pentapetalae</taxon>
        <taxon>rosids</taxon>
        <taxon>malvids</taxon>
        <taxon>Brassicales</taxon>
        <taxon>Brassicaceae</taxon>
        <taxon>Camelineae</taxon>
        <taxon>Camelina</taxon>
    </lineage>
</organism>
<protein>
    <submittedName>
        <fullName evidence="3">FBD-associated F-box protein At5g53635</fullName>
    </submittedName>
</protein>
<feature type="domain" description="F-box" evidence="1">
    <location>
        <begin position="10"/>
        <end position="46"/>
    </location>
</feature>
<dbReference type="Proteomes" id="UP000694864">
    <property type="component" value="Chromosome 18"/>
</dbReference>
<dbReference type="InterPro" id="IPR006566">
    <property type="entry name" value="FBD"/>
</dbReference>
<dbReference type="InterPro" id="IPR032675">
    <property type="entry name" value="LRR_dom_sf"/>
</dbReference>
<dbReference type="InterPro" id="IPR053781">
    <property type="entry name" value="F-box_AtFBL13-like"/>
</dbReference>
<dbReference type="PANTHER" id="PTHR31900:SF25">
    <property type="entry name" value="FBD DOMAIN-CONTAINING PROTEIN"/>
    <property type="match status" value="1"/>
</dbReference>
<evidence type="ECO:0000313" key="3">
    <source>
        <dbReference type="RefSeq" id="XP_019095627.1"/>
    </source>
</evidence>
<dbReference type="SMART" id="SM00579">
    <property type="entry name" value="FBD"/>
    <property type="match status" value="1"/>
</dbReference>
<dbReference type="Pfam" id="PF00646">
    <property type="entry name" value="F-box"/>
    <property type="match status" value="1"/>
</dbReference>
<dbReference type="Gene3D" id="3.80.10.10">
    <property type="entry name" value="Ribonuclease Inhibitor"/>
    <property type="match status" value="1"/>
</dbReference>
<evidence type="ECO:0000313" key="2">
    <source>
        <dbReference type="Proteomes" id="UP000694864"/>
    </source>
</evidence>
<dbReference type="PANTHER" id="PTHR31900">
    <property type="entry name" value="F-BOX/RNI SUPERFAMILY PROTEIN-RELATED"/>
    <property type="match status" value="1"/>
</dbReference>
<reference evidence="3" key="2">
    <citation type="submission" date="2025-08" db="UniProtKB">
        <authorList>
            <consortium name="RefSeq"/>
        </authorList>
    </citation>
    <scope>IDENTIFICATION</scope>
    <source>
        <tissue evidence="3">Leaf</tissue>
    </source>
</reference>
<accession>A0ABM1R9D9</accession>
<sequence>MACSKRLKEEDRISQLPNPLICQILSHLPAKETVKTSVLSTRWKSLWLFVPSLFLACLHLPKFHAFKSFGDKFFDSNRVSCLHQVRLVIGNIGFKKGVDDAPFYLTPWIDAIVKRKIQHLDVWFTPGPTYEMPLRLYTCETLVSLKLFYVTLGDVEVVSLPCLKTMHLKYIWYGKEANFERLVSSCPVLELKISGCVNDDVKLFRVVSRSLKKLRIKTDITMIPKSFGSRFVINAPRLCLLSISDKLSESFIINDVDSNAKVDISLSFGLYVLDEASISSRRSTIRSFLHGVSKFRDMTLCRDTFKVSYLQYSRIEPLPQFGDISSLRVTFRVSDLIWLPTFLKNFSNLKSLILVWNTNSKKMKSKELRQFSYFAVQECLLPSLEYVDIKTSFSGHPAELMLTMHLTSVWFPDEATFERLVSSCPVLEELEVKGSNQNWERLVAIRLGRYFLENSAILKNLTLLTSHSRLKKSAFKELLKMPRGSTECEVVLDW</sequence>
<dbReference type="GeneID" id="104763428"/>
<dbReference type="RefSeq" id="XP_019095627.1">
    <property type="nucleotide sequence ID" value="XM_019240082.1"/>
</dbReference>
<dbReference type="InterPro" id="IPR001810">
    <property type="entry name" value="F-box_dom"/>
</dbReference>
<keyword evidence="2" id="KW-1185">Reference proteome</keyword>
<dbReference type="InterPro" id="IPR050232">
    <property type="entry name" value="FBL13/AtMIF1-like"/>
</dbReference>
<reference evidence="2" key="1">
    <citation type="journal article" date="2014" name="Nat. Commun.">
        <title>The emerging biofuel crop Camelina sativa retains a highly undifferentiated hexaploid genome structure.</title>
        <authorList>
            <person name="Kagale S."/>
            <person name="Koh C."/>
            <person name="Nixon J."/>
            <person name="Bollina V."/>
            <person name="Clarke W.E."/>
            <person name="Tuteja R."/>
            <person name="Spillane C."/>
            <person name="Robinson S.J."/>
            <person name="Links M.G."/>
            <person name="Clarke C."/>
            <person name="Higgins E.E."/>
            <person name="Huebert T."/>
            <person name="Sharpe A.G."/>
            <person name="Parkin I.A."/>
        </authorList>
    </citation>
    <scope>NUCLEOTIDE SEQUENCE [LARGE SCALE GENOMIC DNA]</scope>
    <source>
        <strain evidence="2">cv. DH55</strain>
    </source>
</reference>
<dbReference type="PROSITE" id="PS50181">
    <property type="entry name" value="FBOX"/>
    <property type="match status" value="1"/>
</dbReference>
<dbReference type="InterPro" id="IPR036047">
    <property type="entry name" value="F-box-like_dom_sf"/>
</dbReference>
<evidence type="ECO:0000259" key="1">
    <source>
        <dbReference type="PROSITE" id="PS50181"/>
    </source>
</evidence>